<dbReference type="GO" id="GO:0071555">
    <property type="term" value="P:cell wall organization"/>
    <property type="evidence" value="ECO:0007669"/>
    <property type="project" value="InterPro"/>
</dbReference>
<dbReference type="PANTHER" id="PTHR30251:SF4">
    <property type="entry name" value="SLR1668 PROTEIN"/>
    <property type="match status" value="1"/>
</dbReference>
<dbReference type="PANTHER" id="PTHR30251">
    <property type="entry name" value="PILUS ASSEMBLY CHAPERONE"/>
    <property type="match status" value="1"/>
</dbReference>
<sequence>MKRKTVIYTILLLMISVPLFSFQLTPISTDMSTTGSGSVKNFTVINSNEDIIAVQMSIYSRSTTLEGDEINEPADDLFIIYPSQIILKPGENQIVKVQWKGMADITSELPFRIIAEQLPVNFSTEDNESGGLKIMFRYIGSVYVKSKSMKPDVIVESLTAVDDGKLRLVLSNKGQAHGILSNLSLQITDNMGSDPLILSGPDLEGIEGENILAGEKRQFFISRPPEVTDGELNAVIFYQDH</sequence>
<dbReference type="InterPro" id="IPR016147">
    <property type="entry name" value="Pili_assmbl_chaperone_N"/>
</dbReference>
<dbReference type="SUPFAM" id="SSF49354">
    <property type="entry name" value="PapD-like"/>
    <property type="match status" value="1"/>
</dbReference>
<feature type="domain" description="Pili assembly chaperone N-terminal" evidence="1">
    <location>
        <begin position="30"/>
        <end position="138"/>
    </location>
</feature>
<dbReference type="EMBL" id="JACHGJ010000005">
    <property type="protein sequence ID" value="MBB6481042.1"/>
    <property type="molecule type" value="Genomic_DNA"/>
</dbReference>
<name>A0A841RFA5_9SPIO</name>
<dbReference type="InterPro" id="IPR050643">
    <property type="entry name" value="Periplasmic_pilus_chap"/>
</dbReference>
<dbReference type="GO" id="GO:0030288">
    <property type="term" value="C:outer membrane-bounded periplasmic space"/>
    <property type="evidence" value="ECO:0007669"/>
    <property type="project" value="InterPro"/>
</dbReference>
<protein>
    <submittedName>
        <fullName evidence="2">Fimbrial chaperone protein</fullName>
    </submittedName>
</protein>
<proteinExistence type="predicted"/>
<dbReference type="Pfam" id="PF00345">
    <property type="entry name" value="PapD_N"/>
    <property type="match status" value="1"/>
</dbReference>
<dbReference type="RefSeq" id="WP_184747288.1">
    <property type="nucleotide sequence ID" value="NZ_JACHGJ010000005.1"/>
</dbReference>
<evidence type="ECO:0000259" key="1">
    <source>
        <dbReference type="Pfam" id="PF00345"/>
    </source>
</evidence>
<evidence type="ECO:0000313" key="2">
    <source>
        <dbReference type="EMBL" id="MBB6481042.1"/>
    </source>
</evidence>
<keyword evidence="3" id="KW-1185">Reference proteome</keyword>
<evidence type="ECO:0000313" key="3">
    <source>
        <dbReference type="Proteomes" id="UP000587760"/>
    </source>
</evidence>
<reference evidence="2 3" key="1">
    <citation type="submission" date="2020-08" db="EMBL/GenBank/DDBJ databases">
        <title>Genomic Encyclopedia of Type Strains, Phase IV (KMG-IV): sequencing the most valuable type-strain genomes for metagenomic binning, comparative biology and taxonomic classification.</title>
        <authorList>
            <person name="Goeker M."/>
        </authorList>
    </citation>
    <scope>NUCLEOTIDE SEQUENCE [LARGE SCALE GENOMIC DNA]</scope>
    <source>
        <strain evidence="2 3">DSM 2461</strain>
    </source>
</reference>
<gene>
    <name evidence="2" type="ORF">HNR50_002715</name>
</gene>
<accession>A0A841RFA5</accession>
<dbReference type="Gene3D" id="2.60.40.10">
    <property type="entry name" value="Immunoglobulins"/>
    <property type="match status" value="1"/>
</dbReference>
<dbReference type="InterPro" id="IPR008962">
    <property type="entry name" value="PapD-like_sf"/>
</dbReference>
<dbReference type="InterPro" id="IPR013783">
    <property type="entry name" value="Ig-like_fold"/>
</dbReference>
<comment type="caution">
    <text evidence="2">The sequence shown here is derived from an EMBL/GenBank/DDBJ whole genome shotgun (WGS) entry which is preliminary data.</text>
</comment>
<dbReference type="AlphaFoldDB" id="A0A841RFA5"/>
<dbReference type="Proteomes" id="UP000587760">
    <property type="component" value="Unassembled WGS sequence"/>
</dbReference>
<organism evidence="2 3">
    <name type="scientific">Spirochaeta isovalerica</name>
    <dbReference type="NCBI Taxonomy" id="150"/>
    <lineage>
        <taxon>Bacteria</taxon>
        <taxon>Pseudomonadati</taxon>
        <taxon>Spirochaetota</taxon>
        <taxon>Spirochaetia</taxon>
        <taxon>Spirochaetales</taxon>
        <taxon>Spirochaetaceae</taxon>
        <taxon>Spirochaeta</taxon>
    </lineage>
</organism>